<dbReference type="CDD" id="cd00212">
    <property type="entry name" value="PTS_IIB_glc"/>
    <property type="match status" value="1"/>
</dbReference>
<dbReference type="GO" id="GO:0016301">
    <property type="term" value="F:kinase activity"/>
    <property type="evidence" value="ECO:0007669"/>
    <property type="project" value="UniProtKB-KW"/>
</dbReference>
<evidence type="ECO:0000259" key="14">
    <source>
        <dbReference type="PROSITE" id="PS51098"/>
    </source>
</evidence>
<dbReference type="GO" id="GO:0008982">
    <property type="term" value="F:protein-N(PI)-phosphohistidine-sugar phosphotransferase activity"/>
    <property type="evidence" value="ECO:0007669"/>
    <property type="project" value="InterPro"/>
</dbReference>
<organism evidence="16 17">
    <name type="scientific">Breznakia blatticola</name>
    <dbReference type="NCBI Taxonomy" id="1754012"/>
    <lineage>
        <taxon>Bacteria</taxon>
        <taxon>Bacillati</taxon>
        <taxon>Bacillota</taxon>
        <taxon>Erysipelotrichia</taxon>
        <taxon>Erysipelotrichales</taxon>
        <taxon>Erysipelotrichaceae</taxon>
        <taxon>Breznakia</taxon>
    </lineage>
</organism>
<evidence type="ECO:0000256" key="10">
    <source>
        <dbReference type="ARBA" id="ARBA00023136"/>
    </source>
</evidence>
<dbReference type="InterPro" id="IPR018113">
    <property type="entry name" value="PTrfase_EIIB_Cys"/>
</dbReference>
<dbReference type="PANTHER" id="PTHR30175">
    <property type="entry name" value="PHOSPHOTRANSFERASE SYSTEM TRANSPORT PROTEIN"/>
    <property type="match status" value="1"/>
</dbReference>
<feature type="transmembrane region" description="Helical" evidence="12">
    <location>
        <begin position="141"/>
        <end position="161"/>
    </location>
</feature>
<dbReference type="PROSITE" id="PS51103">
    <property type="entry name" value="PTS_EIIC_TYPE_1"/>
    <property type="match status" value="1"/>
</dbReference>
<dbReference type="NCBIfam" id="TIGR00830">
    <property type="entry name" value="PTBA"/>
    <property type="match status" value="1"/>
</dbReference>
<dbReference type="GO" id="GO:0015771">
    <property type="term" value="P:trehalose transport"/>
    <property type="evidence" value="ECO:0007669"/>
    <property type="project" value="TreeGrafter"/>
</dbReference>
<evidence type="ECO:0000259" key="15">
    <source>
        <dbReference type="PROSITE" id="PS51103"/>
    </source>
</evidence>
<dbReference type="NCBIfam" id="TIGR01995">
    <property type="entry name" value="PTS-II-ABC-beta"/>
    <property type="match status" value="1"/>
</dbReference>
<dbReference type="FunFam" id="2.70.70.10:FF:000001">
    <property type="entry name" value="PTS system glucose-specific IIA component"/>
    <property type="match status" value="1"/>
</dbReference>
<keyword evidence="17" id="KW-1185">Reference proteome</keyword>
<protein>
    <submittedName>
        <fullName evidence="16">PTS system beta-glucoside-specific IIA component (Glc family) /PTS system beta-glucoside-specific IIB component (Glc family) /PTS system beta-glucoside-specific IIC component (Glc family)</fullName>
    </submittedName>
</protein>
<evidence type="ECO:0000256" key="3">
    <source>
        <dbReference type="ARBA" id="ARBA00022475"/>
    </source>
</evidence>
<dbReference type="Gene3D" id="3.30.1360.60">
    <property type="entry name" value="Glucose permease domain IIB"/>
    <property type="match status" value="1"/>
</dbReference>
<dbReference type="PROSITE" id="PS51098">
    <property type="entry name" value="PTS_EIIB_TYPE_1"/>
    <property type="match status" value="1"/>
</dbReference>
<dbReference type="InterPro" id="IPR011055">
    <property type="entry name" value="Dup_hybrid_motif"/>
</dbReference>
<dbReference type="InterPro" id="IPR011297">
    <property type="entry name" value="PTS_IIABC_b_glu"/>
</dbReference>
<dbReference type="PROSITE" id="PS51093">
    <property type="entry name" value="PTS_EIIA_TYPE_1"/>
    <property type="match status" value="1"/>
</dbReference>
<dbReference type="InterPro" id="IPR003352">
    <property type="entry name" value="PTS_EIIC"/>
</dbReference>
<dbReference type="InterPro" id="IPR050558">
    <property type="entry name" value="PTS_Sugar-Specific_Components"/>
</dbReference>
<feature type="domain" description="PTS EIIB type-1" evidence="14">
    <location>
        <begin position="5"/>
        <end position="87"/>
    </location>
</feature>
<dbReference type="Pfam" id="PF00367">
    <property type="entry name" value="PTS_EIIB"/>
    <property type="match status" value="1"/>
</dbReference>
<dbReference type="SUPFAM" id="SSF51261">
    <property type="entry name" value="Duplicated hybrid motif"/>
    <property type="match status" value="1"/>
</dbReference>
<sequence>MANYKETAKEVVKLTGGKGNITNAWHCVTRLRFNLKDKNIPDLEKIKKVPGVMGAQFSGDQFQVIIGNTVVDVFEEVEELLGGTGTGEASSNEKEGIISKLMDGISGVFTPIIPALAGTGLLKGFLALAVLTGILDTTSGLYQILNNLSDSVFYFMPFFLAVSSARKFKTSEYLALAVAGTMMYPTFLDIAKTAFMDPSVVNMTIFEVIPIPYVNYSNSVIPIIFSVILLKHVHKWVRSWMPKSLSLMFTPMITLVIVIPVALTVLGPIGSYAGEYVGKGMTWLFDTIGPLGGVVLGATFPLLVMTGMHYSLVPIAFSNRAVLGYENMIGPVNGCTNIAQAGAAFGVAVRTKNKEMRQVAISSGISALLGITEPAMYGVNVKLKRPFYYSLAGGAIAAGAAIFFNCRSFGGGGMPGLMSLPAYVHVEDSMNVVWMAVCLAIAFFSTFILTITLGFQEDAAEEVIAEAAEKKAIKNGTKHRVFAPISGKLQLLSSVNDNTFASELVGKGIAIQPDNGEVVAPISGVVSVLPDTQHAIGIVGDDGVEILVHIGIDTVKLNGEHFDFKVNKGDHIEKGQLLGTFDFEGIIAAGLDPITMVVVTNSSDFVEIMNANDEGIIFKEEELLIVL</sequence>
<dbReference type="Proteomes" id="UP000294743">
    <property type="component" value="Unassembled WGS sequence"/>
</dbReference>
<dbReference type="PANTHER" id="PTHR30175:SF1">
    <property type="entry name" value="PTS SYSTEM ARBUTIN-, CELLOBIOSE-, AND SALICIN-SPECIFIC EIIBC COMPONENT-RELATED"/>
    <property type="match status" value="1"/>
</dbReference>
<dbReference type="InterPro" id="IPR036878">
    <property type="entry name" value="Glu_permease_IIB"/>
</dbReference>
<dbReference type="InterPro" id="IPR001996">
    <property type="entry name" value="PTS_IIB_1"/>
</dbReference>
<dbReference type="SUPFAM" id="SSF55604">
    <property type="entry name" value="Glucose permease domain IIB"/>
    <property type="match status" value="1"/>
</dbReference>
<reference evidence="16 17" key="1">
    <citation type="submission" date="2019-03" db="EMBL/GenBank/DDBJ databases">
        <title>Genomic Encyclopedia of Type Strains, Phase IV (KMG-IV): sequencing the most valuable type-strain genomes for metagenomic binning, comparative biology and taxonomic classification.</title>
        <authorList>
            <person name="Goeker M."/>
        </authorList>
    </citation>
    <scope>NUCLEOTIDE SEQUENCE [LARGE SCALE GENOMIC DNA]</scope>
    <source>
        <strain evidence="16 17">DSM 28867</strain>
    </source>
</reference>
<dbReference type="PROSITE" id="PS00371">
    <property type="entry name" value="PTS_EIIA_TYPE_1_HIS"/>
    <property type="match status" value="1"/>
</dbReference>
<feature type="transmembrane region" description="Helical" evidence="12">
    <location>
        <begin position="387"/>
        <end position="410"/>
    </location>
</feature>
<keyword evidence="4" id="KW-0762">Sugar transport</keyword>
<dbReference type="Pfam" id="PF02378">
    <property type="entry name" value="PTS_EIIC"/>
    <property type="match status" value="1"/>
</dbReference>
<feature type="transmembrane region" description="Helical" evidence="12">
    <location>
        <begin position="281"/>
        <end position="304"/>
    </location>
</feature>
<dbReference type="RefSeq" id="WP_166667623.1">
    <property type="nucleotide sequence ID" value="NZ_SODD01000053.1"/>
</dbReference>
<evidence type="ECO:0000256" key="2">
    <source>
        <dbReference type="ARBA" id="ARBA00022448"/>
    </source>
</evidence>
<dbReference type="AlphaFoldDB" id="A0A4R7ZAG5"/>
<dbReference type="GO" id="GO:0009401">
    <property type="term" value="P:phosphoenolpyruvate-dependent sugar phosphotransferase system"/>
    <property type="evidence" value="ECO:0007669"/>
    <property type="project" value="UniProtKB-KW"/>
</dbReference>
<dbReference type="EMBL" id="SODD01000053">
    <property type="protein sequence ID" value="TDW11408.1"/>
    <property type="molecule type" value="Genomic_DNA"/>
</dbReference>
<dbReference type="FunFam" id="3.30.1360.60:FF:000001">
    <property type="entry name" value="PTS system glucose-specific IIBC component PtsG"/>
    <property type="match status" value="1"/>
</dbReference>
<dbReference type="GO" id="GO:0090589">
    <property type="term" value="F:protein-phosphocysteine-trehalose phosphotransferase system transporter activity"/>
    <property type="evidence" value="ECO:0007669"/>
    <property type="project" value="TreeGrafter"/>
</dbReference>
<feature type="active site" description="Phosphocysteine intermediate; for EIIB activity" evidence="11">
    <location>
        <position position="27"/>
    </location>
</feature>
<keyword evidence="10 12" id="KW-0472">Membrane</keyword>
<evidence type="ECO:0000313" key="16">
    <source>
        <dbReference type="EMBL" id="TDW11408.1"/>
    </source>
</evidence>
<keyword evidence="5" id="KW-0808">Transferase</keyword>
<accession>A0A4R7ZAG5</accession>
<keyword evidence="2" id="KW-0813">Transport</keyword>
<comment type="subcellular location">
    <subcellularLocation>
        <location evidence="1">Cell membrane</location>
        <topology evidence="1">Multi-pass membrane protein</topology>
    </subcellularLocation>
</comment>
<evidence type="ECO:0000259" key="13">
    <source>
        <dbReference type="PROSITE" id="PS51093"/>
    </source>
</evidence>
<comment type="caution">
    <text evidence="16">The sequence shown here is derived from an EMBL/GenBank/DDBJ whole genome shotgun (WGS) entry which is preliminary data.</text>
</comment>
<dbReference type="Pfam" id="PF00358">
    <property type="entry name" value="PTS_EIIA_1"/>
    <property type="match status" value="1"/>
</dbReference>
<feature type="transmembrane region" description="Helical" evidence="12">
    <location>
        <begin position="173"/>
        <end position="195"/>
    </location>
</feature>
<name>A0A4R7ZAG5_9FIRM</name>
<dbReference type="InterPro" id="IPR001127">
    <property type="entry name" value="PTS_EIIA_1_perm"/>
</dbReference>
<feature type="transmembrane region" description="Helical" evidence="12">
    <location>
        <begin position="431"/>
        <end position="455"/>
    </location>
</feature>
<feature type="domain" description="PTS EIIA type-1" evidence="13">
    <location>
        <begin position="497"/>
        <end position="601"/>
    </location>
</feature>
<evidence type="ECO:0000256" key="6">
    <source>
        <dbReference type="ARBA" id="ARBA00022683"/>
    </source>
</evidence>
<keyword evidence="6" id="KW-0598">Phosphotransferase system</keyword>
<dbReference type="InterPro" id="IPR013013">
    <property type="entry name" value="PTS_EIIC_1"/>
</dbReference>
<evidence type="ECO:0000256" key="5">
    <source>
        <dbReference type="ARBA" id="ARBA00022679"/>
    </source>
</evidence>
<dbReference type="PROSITE" id="PS01035">
    <property type="entry name" value="PTS_EIIB_TYPE_1_CYS"/>
    <property type="match status" value="1"/>
</dbReference>
<dbReference type="GO" id="GO:0005886">
    <property type="term" value="C:plasma membrane"/>
    <property type="evidence" value="ECO:0007669"/>
    <property type="project" value="UniProtKB-SubCell"/>
</dbReference>
<evidence type="ECO:0000256" key="8">
    <source>
        <dbReference type="ARBA" id="ARBA00022777"/>
    </source>
</evidence>
<dbReference type="Gene3D" id="2.70.70.10">
    <property type="entry name" value="Glucose Permease (Domain IIA)"/>
    <property type="match status" value="1"/>
</dbReference>
<evidence type="ECO:0000256" key="7">
    <source>
        <dbReference type="ARBA" id="ARBA00022692"/>
    </source>
</evidence>
<evidence type="ECO:0000256" key="11">
    <source>
        <dbReference type="PROSITE-ProRule" id="PRU00421"/>
    </source>
</evidence>
<keyword evidence="8" id="KW-0418">Kinase</keyword>
<keyword evidence="3" id="KW-1003">Cell membrane</keyword>
<feature type="transmembrane region" description="Helical" evidence="12">
    <location>
        <begin position="245"/>
        <end position="269"/>
    </location>
</feature>
<evidence type="ECO:0000256" key="9">
    <source>
        <dbReference type="ARBA" id="ARBA00022989"/>
    </source>
</evidence>
<feature type="transmembrane region" description="Helical" evidence="12">
    <location>
        <begin position="215"/>
        <end position="233"/>
    </location>
</feature>
<evidence type="ECO:0000256" key="1">
    <source>
        <dbReference type="ARBA" id="ARBA00004651"/>
    </source>
</evidence>
<evidence type="ECO:0000313" key="17">
    <source>
        <dbReference type="Proteomes" id="UP000294743"/>
    </source>
</evidence>
<keyword evidence="9 12" id="KW-1133">Transmembrane helix</keyword>
<feature type="transmembrane region" description="Helical" evidence="12">
    <location>
        <begin position="108"/>
        <end position="135"/>
    </location>
</feature>
<feature type="domain" description="PTS EIIC type-1" evidence="15">
    <location>
        <begin position="103"/>
        <end position="469"/>
    </location>
</feature>
<proteinExistence type="predicted"/>
<evidence type="ECO:0000256" key="12">
    <source>
        <dbReference type="SAM" id="Phobius"/>
    </source>
</evidence>
<keyword evidence="7 12" id="KW-0812">Transmembrane</keyword>
<gene>
    <name evidence="16" type="ORF">EDD63_1539</name>
</gene>
<evidence type="ECO:0000256" key="4">
    <source>
        <dbReference type="ARBA" id="ARBA00022597"/>
    </source>
</evidence>